<comment type="caution">
    <text evidence="11">The sequence shown here is derived from an EMBL/GenBank/DDBJ whole genome shotgun (WGS) entry which is preliminary data.</text>
</comment>
<dbReference type="NCBIfam" id="TIGR00915">
    <property type="entry name" value="2A0602"/>
    <property type="match status" value="1"/>
</dbReference>
<evidence type="ECO:0000256" key="4">
    <source>
        <dbReference type="ARBA" id="ARBA00022475"/>
    </source>
</evidence>
<evidence type="ECO:0000256" key="7">
    <source>
        <dbReference type="ARBA" id="ARBA00022989"/>
    </source>
</evidence>
<dbReference type="STRING" id="1435349.PW52_03180"/>
<name>A0A0D7WFZ2_9FLAO</name>
<feature type="transmembrane region" description="Helical" evidence="9">
    <location>
        <begin position="872"/>
        <end position="890"/>
    </location>
</feature>
<dbReference type="FunFam" id="1.20.1640.10:FF:000001">
    <property type="entry name" value="Efflux pump membrane transporter"/>
    <property type="match status" value="1"/>
</dbReference>
<dbReference type="Gene3D" id="3.30.70.1320">
    <property type="entry name" value="Multidrug efflux transporter AcrB pore domain like"/>
    <property type="match status" value="1"/>
</dbReference>
<comment type="subcellular location">
    <subcellularLocation>
        <location evidence="1">Cell inner membrane</location>
        <topology evidence="1">Multi-pass membrane protein</topology>
    </subcellularLocation>
</comment>
<evidence type="ECO:0000313" key="12">
    <source>
        <dbReference type="Proteomes" id="UP000032578"/>
    </source>
</evidence>
<feature type="transmembrane region" description="Helical" evidence="9">
    <location>
        <begin position="471"/>
        <end position="498"/>
    </location>
</feature>
<evidence type="ECO:0000256" key="5">
    <source>
        <dbReference type="ARBA" id="ARBA00022519"/>
    </source>
</evidence>
<sequence length="1082" mass="119891">MFKKFIKRPVLAIVISVIILFVGGLSIKQLPISQFPQIAPTTVNIFIAYPGSSSEVLVNSTLIPLETAINGVQGMRYIASDATSAGEATIRVIFEPGTDPNQAVVRVKTRVDQVMPLLPELVQREGVIITPIQPSMLMYVNLSSSDKNNDEKFLYNYAYTKIIPEIQRINGIASAKILGSRKYAMRVWLKPDRMRAYNISAEEVLEAMEEQSILARPGRLGRSSGITSQSLEYVLTYQNRYNEPEQYEDIIIRANKEGEIVNLKDIADVKLGSEFFDIYSNLDGKPSASIVLKQTFGSNGSEVIDAVKEKLDELKEELPPNVDFNISYDVSNFLDASIEQVIHTLRDAFILVAFVVFIFLGDWRSTLIPIIAVPVSLVGAFFVMQIFGLSINLITLFALVLAIGIVVDDAIVVVEAVHVKMHEKHLSPYQASKEVLGEIGGAIIAITLVMVSVFIPISFMTGPVGVFYRQFSITMAGAILISALVALTLTPVLCAMLLKNNHGKKKKSLADRFIDWFNRGFEKLTGKYVKILNKIVARRMVTFGILTAFCAGIFFTNQVLPAGFIPNEDQGMIYAIIQTPPGATLERTNEVARKLQKICEETEGVESVSSLAGYEIMTEGRGSNAGTCLINLKPWSERHHSVHEIMEELEEETKDLGAVIEYFEPPAVPGFGSSGGFAMRLLDKTNSTDYHKFEDINSKFMDALSKRKEITGLFTFYSANYPQYELKINNKIAMQKGVTISKAMENLNILIGSTYEQGFIRFGRFFKVYTQAGPEYRRLPSDLEKLFVKNEEGEMVPYSAFMSVEKKLGPNEITRYNLYNSASIRGLPAPGFTSGDAINAIKEVAAQELPRGYDIAWEGLSFDEAKRGNESIYIFIVVLVFVYFVLAAQYESFMLPLAVIFSLPVGVFGSFFLLKIMGLANDVYAQIGVIMLVGLLSKNAVLIVEYAVQKQRQGATVLEAAIEGAKARFRPILMTSFAFIAGLIPLIIATGAGAIGNRTIGGSSLGGMLIGTFFGVLVIPGLYYIFAKMAEGKNLIKDEVNEPLSEEFIRIRETENQTQANTTQINKLKQLIKKLRKNKTND</sequence>
<evidence type="ECO:0000259" key="10">
    <source>
        <dbReference type="PROSITE" id="PS50156"/>
    </source>
</evidence>
<dbReference type="InterPro" id="IPR000731">
    <property type="entry name" value="SSD"/>
</dbReference>
<dbReference type="GO" id="GO:0009636">
    <property type="term" value="P:response to toxic substance"/>
    <property type="evidence" value="ECO:0007669"/>
    <property type="project" value="UniProtKB-ARBA"/>
</dbReference>
<keyword evidence="8 9" id="KW-0472">Membrane</keyword>
<dbReference type="PANTHER" id="PTHR32063:SF9">
    <property type="entry name" value="SIMILAR TO MULTIDRUG RESISTANCE PROTEIN MEXB"/>
    <property type="match status" value="1"/>
</dbReference>
<feature type="domain" description="SSD" evidence="10">
    <location>
        <begin position="370"/>
        <end position="496"/>
    </location>
</feature>
<comment type="similarity">
    <text evidence="2">Belongs to the resistance-nodulation-cell division (RND) (TC 2.A.6) family.</text>
</comment>
<evidence type="ECO:0000256" key="3">
    <source>
        <dbReference type="ARBA" id="ARBA00022448"/>
    </source>
</evidence>
<dbReference type="GO" id="GO:0042910">
    <property type="term" value="F:xenobiotic transmembrane transporter activity"/>
    <property type="evidence" value="ECO:0007669"/>
    <property type="project" value="TreeGrafter"/>
</dbReference>
<dbReference type="PROSITE" id="PS50156">
    <property type="entry name" value="SSD"/>
    <property type="match status" value="1"/>
</dbReference>
<dbReference type="GO" id="GO:0005886">
    <property type="term" value="C:plasma membrane"/>
    <property type="evidence" value="ECO:0007669"/>
    <property type="project" value="UniProtKB-SubCell"/>
</dbReference>
<dbReference type="PANTHER" id="PTHR32063">
    <property type="match status" value="1"/>
</dbReference>
<evidence type="ECO:0000256" key="9">
    <source>
        <dbReference type="SAM" id="Phobius"/>
    </source>
</evidence>
<evidence type="ECO:0000256" key="1">
    <source>
        <dbReference type="ARBA" id="ARBA00004429"/>
    </source>
</evidence>
<keyword evidence="3" id="KW-0813">Transport</keyword>
<organism evidence="11 12">
    <name type="scientific">Neotamlana sedimentorum</name>
    <dbReference type="NCBI Taxonomy" id="1435349"/>
    <lineage>
        <taxon>Bacteria</taxon>
        <taxon>Pseudomonadati</taxon>
        <taxon>Bacteroidota</taxon>
        <taxon>Flavobacteriia</taxon>
        <taxon>Flavobacteriales</taxon>
        <taxon>Flavobacteriaceae</taxon>
        <taxon>Neotamlana</taxon>
    </lineage>
</organism>
<reference evidence="11 12" key="1">
    <citation type="submission" date="2014-11" db="EMBL/GenBank/DDBJ databases">
        <title>Tamlana sedimentorum sp. nov., isolated from shallow sand sediments of the Sea of Japan.</title>
        <authorList>
            <person name="Romanenko L.A."/>
        </authorList>
    </citation>
    <scope>NUCLEOTIDE SEQUENCE [LARGE SCALE GENOMIC DNA]</scope>
    <source>
        <strain evidence="11 12">JCM 19808</strain>
    </source>
</reference>
<dbReference type="SUPFAM" id="SSF82714">
    <property type="entry name" value="Multidrug efflux transporter AcrB TolC docking domain, DN and DC subdomains"/>
    <property type="match status" value="2"/>
</dbReference>
<feature type="transmembrane region" description="Helical" evidence="9">
    <location>
        <begin position="435"/>
        <end position="459"/>
    </location>
</feature>
<dbReference type="Gene3D" id="1.20.1640.10">
    <property type="entry name" value="Multidrug efflux transporter AcrB transmembrane domain"/>
    <property type="match status" value="2"/>
</dbReference>
<keyword evidence="4" id="KW-1003">Cell membrane</keyword>
<dbReference type="Gene3D" id="3.30.2090.10">
    <property type="entry name" value="Multidrug efflux transporter AcrB TolC docking domain, DN and DC subdomains"/>
    <property type="match status" value="2"/>
</dbReference>
<dbReference type="PRINTS" id="PR00702">
    <property type="entry name" value="ACRIFLAVINRP"/>
</dbReference>
<dbReference type="GO" id="GO:0015562">
    <property type="term" value="F:efflux transmembrane transporter activity"/>
    <property type="evidence" value="ECO:0007669"/>
    <property type="project" value="InterPro"/>
</dbReference>
<feature type="transmembrane region" description="Helical" evidence="9">
    <location>
        <begin position="393"/>
        <end position="414"/>
    </location>
</feature>
<feature type="transmembrane region" description="Helical" evidence="9">
    <location>
        <begin position="540"/>
        <end position="560"/>
    </location>
</feature>
<accession>A0A0D7WFZ2</accession>
<dbReference type="Proteomes" id="UP000032578">
    <property type="component" value="Unassembled WGS sequence"/>
</dbReference>
<feature type="transmembrane region" description="Helical" evidence="9">
    <location>
        <begin position="923"/>
        <end position="944"/>
    </location>
</feature>
<evidence type="ECO:0000313" key="11">
    <source>
        <dbReference type="EMBL" id="KJD36662.1"/>
    </source>
</evidence>
<protein>
    <submittedName>
        <fullName evidence="11">Multidrug transporter AcrB</fullName>
    </submittedName>
</protein>
<dbReference type="SUPFAM" id="SSF82866">
    <property type="entry name" value="Multidrug efflux transporter AcrB transmembrane domain"/>
    <property type="match status" value="2"/>
</dbReference>
<feature type="transmembrane region" description="Helical" evidence="9">
    <location>
        <begin position="367"/>
        <end position="387"/>
    </location>
</feature>
<keyword evidence="7 9" id="KW-1133">Transmembrane helix</keyword>
<feature type="transmembrane region" description="Helical" evidence="9">
    <location>
        <begin position="1007"/>
        <end position="1027"/>
    </location>
</feature>
<gene>
    <name evidence="11" type="ORF">PW52_03180</name>
</gene>
<keyword evidence="5" id="KW-0997">Cell inner membrane</keyword>
<evidence type="ECO:0000256" key="2">
    <source>
        <dbReference type="ARBA" id="ARBA00010942"/>
    </source>
</evidence>
<dbReference type="RefSeq" id="WP_044631477.1">
    <property type="nucleotide sequence ID" value="NZ_JTDW01000002.1"/>
</dbReference>
<evidence type="ECO:0000256" key="8">
    <source>
        <dbReference type="ARBA" id="ARBA00023136"/>
    </source>
</evidence>
<dbReference type="Pfam" id="PF00873">
    <property type="entry name" value="ACR_tran"/>
    <property type="match status" value="1"/>
</dbReference>
<feature type="transmembrane region" description="Helical" evidence="9">
    <location>
        <begin position="341"/>
        <end position="360"/>
    </location>
</feature>
<dbReference type="InterPro" id="IPR027463">
    <property type="entry name" value="AcrB_DN_DC_subdom"/>
</dbReference>
<keyword evidence="12" id="KW-1185">Reference proteome</keyword>
<dbReference type="InterPro" id="IPR004764">
    <property type="entry name" value="MdtF-like"/>
</dbReference>
<dbReference type="OrthoDB" id="9758940at2"/>
<dbReference type="Gene3D" id="3.30.70.1440">
    <property type="entry name" value="Multidrug efflux transporter AcrB pore domain"/>
    <property type="match status" value="1"/>
</dbReference>
<dbReference type="PATRIC" id="fig|1435349.4.peg.1340"/>
<feature type="transmembrane region" description="Helical" evidence="9">
    <location>
        <begin position="897"/>
        <end position="917"/>
    </location>
</feature>
<proteinExistence type="inferred from homology"/>
<dbReference type="EMBL" id="JTDW01000002">
    <property type="protein sequence ID" value="KJD36662.1"/>
    <property type="molecule type" value="Genomic_DNA"/>
</dbReference>
<dbReference type="SUPFAM" id="SSF82693">
    <property type="entry name" value="Multidrug efflux transporter AcrB pore domain, PN1, PN2, PC1 and PC2 subdomains"/>
    <property type="match status" value="3"/>
</dbReference>
<evidence type="ECO:0000256" key="6">
    <source>
        <dbReference type="ARBA" id="ARBA00022692"/>
    </source>
</evidence>
<dbReference type="AlphaFoldDB" id="A0A0D7WFZ2"/>
<dbReference type="Gene3D" id="3.30.70.1430">
    <property type="entry name" value="Multidrug efflux transporter AcrB pore domain"/>
    <property type="match status" value="2"/>
</dbReference>
<keyword evidence="6 9" id="KW-0812">Transmembrane</keyword>
<feature type="transmembrane region" description="Helical" evidence="9">
    <location>
        <begin position="972"/>
        <end position="995"/>
    </location>
</feature>
<dbReference type="InterPro" id="IPR001036">
    <property type="entry name" value="Acrflvin-R"/>
</dbReference>